<dbReference type="EMBL" id="CAJZBQ010000013">
    <property type="protein sequence ID" value="CAG9315372.1"/>
    <property type="molecule type" value="Genomic_DNA"/>
</dbReference>
<accession>A0AAU9IQE4</accession>
<protein>
    <submittedName>
        <fullName evidence="3">Uncharacterized protein</fullName>
    </submittedName>
</protein>
<evidence type="ECO:0000256" key="2">
    <source>
        <dbReference type="ARBA" id="ARBA00022737"/>
    </source>
</evidence>
<gene>
    <name evidence="3" type="ORF">BSTOLATCC_MIC13145</name>
</gene>
<organism evidence="3 4">
    <name type="scientific">Blepharisma stoltei</name>
    <dbReference type="NCBI Taxonomy" id="1481888"/>
    <lineage>
        <taxon>Eukaryota</taxon>
        <taxon>Sar</taxon>
        <taxon>Alveolata</taxon>
        <taxon>Ciliophora</taxon>
        <taxon>Postciliodesmatophora</taxon>
        <taxon>Heterotrichea</taxon>
        <taxon>Heterotrichida</taxon>
        <taxon>Blepharismidae</taxon>
        <taxon>Blepharisma</taxon>
    </lineage>
</organism>
<keyword evidence="4" id="KW-1185">Reference proteome</keyword>
<evidence type="ECO:0000313" key="4">
    <source>
        <dbReference type="Proteomes" id="UP001162131"/>
    </source>
</evidence>
<dbReference type="PANTHER" id="PTHR46260">
    <property type="entry name" value="RING-TYPE DOMAIN-CONTAINING PROTEIN"/>
    <property type="match status" value="1"/>
</dbReference>
<dbReference type="SUPFAM" id="SSF117281">
    <property type="entry name" value="Kelch motif"/>
    <property type="match status" value="1"/>
</dbReference>
<evidence type="ECO:0000256" key="1">
    <source>
        <dbReference type="ARBA" id="ARBA00022441"/>
    </source>
</evidence>
<dbReference type="PANTHER" id="PTHR46260:SF3">
    <property type="entry name" value="RING-TYPE DOMAIN-CONTAINING PROTEIN"/>
    <property type="match status" value="1"/>
</dbReference>
<dbReference type="InterPro" id="IPR015915">
    <property type="entry name" value="Kelch-typ_b-propeller"/>
</dbReference>
<dbReference type="InterPro" id="IPR006652">
    <property type="entry name" value="Kelch_1"/>
</dbReference>
<comment type="caution">
    <text evidence="3">The sequence shown here is derived from an EMBL/GenBank/DDBJ whole genome shotgun (WGS) entry which is preliminary data.</text>
</comment>
<dbReference type="Proteomes" id="UP001162131">
    <property type="component" value="Unassembled WGS sequence"/>
</dbReference>
<proteinExistence type="predicted"/>
<name>A0AAU9IQE4_9CILI</name>
<keyword evidence="2" id="KW-0677">Repeat</keyword>
<sequence length="636" mass="74132">MITYDTQQSRRLKNSDIFVKNYLKASASLPHLSPENTYKLKLPPAAYEINKRSSSRLEEFETLFSKGYISITSKNPEKEISKSKPQVKVFKPNITNTEKANAIFEICIGKGRLRKTISIGCLVTQSIALTTNLSVSSQLDAERYQLVFFDPLQSESCFNPSEFFYTDPILNFTLVAVDKTPITMNKKCYFPIIRNFNLSEGSKVVTYFQGFEYADIDMIEDDYFYFNLFSKNPNGAPLFTEKLDFQGIQVVATPNYTTKQALRTDAIFKSLWDIRYKLKNQELIDMLEESELEEKPNNQHGHDFFWFEWLTTNIYYFNFTKQTWKKIKPENSREINNWENWHFNWNNRLGIDPKGNWIIAGGIENSNGNPSNEIFLYKSESNILQRLPNMLEPREECSVVCISHFIYILGGKNSNASCERYNRNLEEWELISPMIYERYGHAAHAMNAEQEIFVFGGNPYEIATTIEKYNIGDEKWEEIELRLSEPFIQGGLYKVNENKLILFGGAYSNQVNVFQINEESSKNTQEDSYKYSINKIKKLAENIQTFFPTFLDWSQNSIIIMNGTENFNNFRVSKYSFDNYTAFERKISKAKKGPQSYRRFPELTILHSARFLPPLSNKYASVPISWSPKFSYKGFY</sequence>
<reference evidence="3" key="1">
    <citation type="submission" date="2021-09" db="EMBL/GenBank/DDBJ databases">
        <authorList>
            <consortium name="AG Swart"/>
            <person name="Singh M."/>
            <person name="Singh A."/>
            <person name="Seah K."/>
            <person name="Emmerich C."/>
        </authorList>
    </citation>
    <scope>NUCLEOTIDE SEQUENCE</scope>
    <source>
        <strain evidence="3">ATCC30299</strain>
    </source>
</reference>
<dbReference type="Gene3D" id="2.120.10.80">
    <property type="entry name" value="Kelch-type beta propeller"/>
    <property type="match status" value="1"/>
</dbReference>
<dbReference type="SMART" id="SM00612">
    <property type="entry name" value="Kelch"/>
    <property type="match status" value="3"/>
</dbReference>
<keyword evidence="1" id="KW-0880">Kelch repeat</keyword>
<dbReference type="AlphaFoldDB" id="A0AAU9IQE4"/>
<dbReference type="InterPro" id="IPR051746">
    <property type="entry name" value="Kelch_domain_containing_8"/>
</dbReference>
<evidence type="ECO:0000313" key="3">
    <source>
        <dbReference type="EMBL" id="CAG9315372.1"/>
    </source>
</evidence>